<sequence length="753" mass="84473">MRRIGQKLRLTGIVLARFGVAAALATAIPFAANTAQSAPVAQPTKKVAPKLKTPPKGTRLNVVTDKLSYDAKTQVAVATGKVVITYGNYVLVATKVVYDRKNDRMRATGKVHLREPGGNILTADIAQLQNRFRDGFARHLRLLLTNDATLTADYARRTDGNLTVYQRVTYTRCKTCLLPDGSPLWQIRSLKVTHNEEEGIIYHEDATFQFLGASIFWLPKLSHPDPTVKRRTGFLIPEFNYSSTYGFGVGTPYFINLAPNYDVTLRPFLTTKQGLLARATWRQRLAKGEYDLDVAGIYQLSKKVPPPGDTRFRGYARSIGKFEINKRWNWGWDATVVSDDTFARRYDINNRDDIISQVYLTGVNDRNFFSAELLHFRGLLATDNNRTFPYAAPYLRYNVTLDRPIFGGQLDFYTNMYSVRRRDPLTLSPTTANQATDQTRATFEANWTRRIVTSAGAVVTPFAKLRSDVFVTDNLPGTTAKDKVTTRFLPTAGFDVRWPFVASGSYGQQVLTPVVQFLTSPSENKTDQLSNEDSVSLNFDYSNLFLQNRFTGQDRFEGGTRVNVGVMSNWLFNDGGFLRFSAGQAIHLAGRNSYTFGSGLGGNYSDFVMAMAYQPNENLQLSYQARFDDRSFKVKTQEAGVRGRYGPLSGSINYLNVAAAPAYGRPLRQEQIWGDAEYFMTDRWAIFGSARYDLNLDRSFQNTVGVAYYCDCFDFKVYYKESNASDRDANASRSVMLSIDFKTLGSGKVGAGL</sequence>
<evidence type="ECO:0000259" key="1">
    <source>
        <dbReference type="Pfam" id="PF04453"/>
    </source>
</evidence>
<reference evidence="2" key="1">
    <citation type="submission" date="2018-06" db="EMBL/GenBank/DDBJ databases">
        <authorList>
            <person name="Zhirakovskaya E."/>
        </authorList>
    </citation>
    <scope>NUCLEOTIDE SEQUENCE</scope>
</reference>
<feature type="domain" description="LptD C-terminal" evidence="1">
    <location>
        <begin position="312"/>
        <end position="684"/>
    </location>
</feature>
<dbReference type="InterPro" id="IPR007543">
    <property type="entry name" value="LptD_C"/>
</dbReference>
<dbReference type="Pfam" id="PF04453">
    <property type="entry name" value="LptD"/>
    <property type="match status" value="1"/>
</dbReference>
<dbReference type="HAMAP" id="MF_01411">
    <property type="entry name" value="LPS_assembly_LptD"/>
    <property type="match status" value="1"/>
</dbReference>
<accession>A0A3B0S5W0</accession>
<organism evidence="2">
    <name type="scientific">hydrothermal vent metagenome</name>
    <dbReference type="NCBI Taxonomy" id="652676"/>
    <lineage>
        <taxon>unclassified sequences</taxon>
        <taxon>metagenomes</taxon>
        <taxon>ecological metagenomes</taxon>
    </lineage>
</organism>
<dbReference type="GO" id="GO:0043165">
    <property type="term" value="P:Gram-negative-bacterium-type cell outer membrane assembly"/>
    <property type="evidence" value="ECO:0007669"/>
    <property type="project" value="InterPro"/>
</dbReference>
<dbReference type="GO" id="GO:1990351">
    <property type="term" value="C:transporter complex"/>
    <property type="evidence" value="ECO:0007669"/>
    <property type="project" value="TreeGrafter"/>
</dbReference>
<gene>
    <name evidence="2" type="ORF">MNBD_ALPHA08-1988</name>
</gene>
<dbReference type="InterPro" id="IPR050218">
    <property type="entry name" value="LptD"/>
</dbReference>
<protein>
    <submittedName>
        <fullName evidence="2">LPS-assembly protein LptD @ Organic solvent tolerance protein</fullName>
    </submittedName>
</protein>
<dbReference type="GO" id="GO:0015920">
    <property type="term" value="P:lipopolysaccharide transport"/>
    <property type="evidence" value="ECO:0007669"/>
    <property type="project" value="InterPro"/>
</dbReference>
<name>A0A3B0S5W0_9ZZZZ</name>
<dbReference type="PANTHER" id="PTHR30189:SF1">
    <property type="entry name" value="LPS-ASSEMBLY PROTEIN LPTD"/>
    <property type="match status" value="1"/>
</dbReference>
<dbReference type="AlphaFoldDB" id="A0A3B0S5W0"/>
<dbReference type="PANTHER" id="PTHR30189">
    <property type="entry name" value="LPS-ASSEMBLY PROTEIN"/>
    <property type="match status" value="1"/>
</dbReference>
<dbReference type="Gene3D" id="2.60.450.10">
    <property type="entry name" value="Lipopolysaccharide (LPS) transport protein A like domain"/>
    <property type="match status" value="1"/>
</dbReference>
<dbReference type="GO" id="GO:0009279">
    <property type="term" value="C:cell outer membrane"/>
    <property type="evidence" value="ECO:0007669"/>
    <property type="project" value="InterPro"/>
</dbReference>
<evidence type="ECO:0000313" key="2">
    <source>
        <dbReference type="EMBL" id="VAV90715.1"/>
    </source>
</evidence>
<dbReference type="EMBL" id="UOEC01000082">
    <property type="protein sequence ID" value="VAV90715.1"/>
    <property type="molecule type" value="Genomic_DNA"/>
</dbReference>
<dbReference type="InterPro" id="IPR020889">
    <property type="entry name" value="LipoPS_assembly_LptD"/>
</dbReference>
<proteinExistence type="inferred from homology"/>